<dbReference type="EMBL" id="FQXK01000023">
    <property type="protein sequence ID" value="SHI27819.1"/>
    <property type="molecule type" value="Genomic_DNA"/>
</dbReference>
<evidence type="ECO:0000256" key="8">
    <source>
        <dbReference type="ARBA" id="ARBA00023125"/>
    </source>
</evidence>
<keyword evidence="5 12" id="KW-0347">Helicase</keyword>
<proteinExistence type="predicted"/>
<dbReference type="PANTHER" id="PTHR30591">
    <property type="entry name" value="RECBCD ENZYME SUBUNIT RECC"/>
    <property type="match status" value="1"/>
</dbReference>
<keyword evidence="3" id="KW-0227">DNA damage</keyword>
<evidence type="ECO:0000256" key="6">
    <source>
        <dbReference type="ARBA" id="ARBA00022839"/>
    </source>
</evidence>
<evidence type="ECO:0000256" key="5">
    <source>
        <dbReference type="ARBA" id="ARBA00022806"/>
    </source>
</evidence>
<keyword evidence="4" id="KW-0378">Hydrolase</keyword>
<dbReference type="SUPFAM" id="SSF52540">
    <property type="entry name" value="P-loop containing nucleoside triphosphate hydrolases"/>
    <property type="match status" value="1"/>
</dbReference>
<evidence type="ECO:0000256" key="3">
    <source>
        <dbReference type="ARBA" id="ARBA00022763"/>
    </source>
</evidence>
<dbReference type="InterPro" id="IPR027417">
    <property type="entry name" value="P-loop_NTPase"/>
</dbReference>
<dbReference type="GO" id="GO:0006281">
    <property type="term" value="P:DNA repair"/>
    <property type="evidence" value="ECO:0007669"/>
    <property type="project" value="UniProtKB-KW"/>
</dbReference>
<dbReference type="Gene3D" id="3.40.50.300">
    <property type="entry name" value="P-loop containing nucleotide triphosphate hydrolases"/>
    <property type="match status" value="4"/>
</dbReference>
<evidence type="ECO:0000259" key="10">
    <source>
        <dbReference type="Pfam" id="PF12705"/>
    </source>
</evidence>
<evidence type="ECO:0000256" key="2">
    <source>
        <dbReference type="ARBA" id="ARBA00022741"/>
    </source>
</evidence>
<dbReference type="InterPro" id="IPR038726">
    <property type="entry name" value="PDDEXK_AddAB-type"/>
</dbReference>
<dbReference type="GeneID" id="89510910"/>
<dbReference type="Pfam" id="PF21445">
    <property type="entry name" value="ADDB_N"/>
    <property type="match status" value="1"/>
</dbReference>
<keyword evidence="13" id="KW-1185">Reference proteome</keyword>
<dbReference type="Gene3D" id="3.90.320.10">
    <property type="match status" value="1"/>
</dbReference>
<accession>A0A1M5ZUV0</accession>
<reference evidence="13" key="1">
    <citation type="submission" date="2016-11" db="EMBL/GenBank/DDBJ databases">
        <authorList>
            <person name="Varghese N."/>
            <person name="Submissions S."/>
        </authorList>
    </citation>
    <scope>NUCLEOTIDE SEQUENCE [LARGE SCALE GENOMIC DNA]</scope>
    <source>
        <strain evidence="13">DSM 3071</strain>
    </source>
</reference>
<dbReference type="Pfam" id="PF12705">
    <property type="entry name" value="PDDEXK_1"/>
    <property type="match status" value="1"/>
</dbReference>
<keyword evidence="1" id="KW-0540">Nuclease</keyword>
<evidence type="ECO:0000256" key="7">
    <source>
        <dbReference type="ARBA" id="ARBA00022840"/>
    </source>
</evidence>
<gene>
    <name evidence="12" type="ORF">SAMN02745229_02687</name>
</gene>
<protein>
    <submittedName>
        <fullName evidence="12">ATP-dependent helicase/nuclease subunit B</fullName>
    </submittedName>
</protein>
<sequence length="1180" mass="136405">MLRFSLGSSGSGKSHKLYEEIIRRSREDSSRNYLIIVPDQFTMQTQMDIVKMHPDQGIMNIDVLSFGRLSHRIFEETGKRHEAVLDDVGKSLILRHVADLNKDDLPVIGSFMHRAGYIDEVKSTISELMQYDVGPDELKTLIDNCESRRSLKGKLSDLRLLYQKFKEYTEDKYVTPEETLSFLCKRLSKSELVKDSVIVFDGFTGFTPIQYRVIEELLLIASEVIVTLEMDDETDPYTNNINEQELFFLSKKTIKSLLKCEWRSCQKLDPMNTPDYDRWKEYRDEHNSDIIIKGENVRLSGNAPMAFLEQHLFRYKPDTYRSDQFPASDSIVIAGCADPSEEVRQALIFISRRIKADRDLFYRDFAIVCGDLSTYGERIKRESNTFGIPVYIDETKGLKLNPFIEYIRSALDIVRTDYSYETVFHFMRSGMMDFDDDDIDLLENYVRSLGIRGHKAWEDNFVRHPRFRKKTSDEEIVLFLEKMNLMRKELVNMISPIMESHKKSVLELSKGLYEFIKRGDAYSKLERYARYFEQQGDNVKADEYSQIYGKIMDLLDQVASLLGDEKVPIKEYMEILDAGFSEIEVGTIPQNVDTVRVGDIERSRLSDIKYLLFLGVNDTNIPKHASEGGILSDIDRQFLSSRAPDVELAPSPRQQMYIQRLYLYMNLTKPSRLLYMSYSGISADGKSMNPAYLIGKIKALFPDLKERRPAEDPIDKQIMSLEDAKTYVSEKARDYADGNLTDDDEKKFLTLYELLKKENPKAAERIKEAAFLRYQYTPLPAMLAAALYGNFLENSVSRLETFAECCYAHFVKYGLRLDERSEYDFERSDLGNVFHSALERFSVKLEEKGIEWTEFTDEQGRELLSEAIDEVTKEYGENILYSSARNKNAVDRIYRIIWRTVKTLRYQLGKGEFKPDKFELDFKEAGNLDEINIALTPSEETRIKQKMKLQGRIDRMDLAYDDENVYIKIIDFKSGNKTFNIASVYYGLQLQLVVYMNFAMAMEKKLNPDKEVVPGAVLYYHINDPIVEAEGTGNDPELINKKIIKELVSNGIINADEKVIGLLDRDMAAGATESDVINVRRKKDGGFYANSQIMEQDSYKMVSSYVRHKIREYGRRILDGDIEINPYVQGPRSACTYCHFRPICGFDMSTPGFQTRELDKLNKDDALALIKEECKKADKQ</sequence>
<dbReference type="GO" id="GO:0006310">
    <property type="term" value="P:DNA recombination"/>
    <property type="evidence" value="ECO:0007669"/>
    <property type="project" value="TreeGrafter"/>
</dbReference>
<keyword evidence="6" id="KW-0269">Exonuclease</keyword>
<feature type="domain" description="ATP-dependent helicase/deoxyribonuclease subunit B N-terminal" evidence="11">
    <location>
        <begin position="4"/>
        <end position="261"/>
    </location>
</feature>
<evidence type="ECO:0000259" key="11">
    <source>
        <dbReference type="Pfam" id="PF21445"/>
    </source>
</evidence>
<keyword evidence="7" id="KW-0067">ATP-binding</keyword>
<dbReference type="GO" id="GO:0003677">
    <property type="term" value="F:DNA binding"/>
    <property type="evidence" value="ECO:0007669"/>
    <property type="project" value="UniProtKB-KW"/>
</dbReference>
<dbReference type="AlphaFoldDB" id="A0A1M5ZUV0"/>
<evidence type="ECO:0000256" key="1">
    <source>
        <dbReference type="ARBA" id="ARBA00022722"/>
    </source>
</evidence>
<dbReference type="STRING" id="1121131.SAMN02745229_02687"/>
<dbReference type="GO" id="GO:0004527">
    <property type="term" value="F:exonuclease activity"/>
    <property type="evidence" value="ECO:0007669"/>
    <property type="project" value="UniProtKB-KW"/>
</dbReference>
<dbReference type="PANTHER" id="PTHR30591:SF1">
    <property type="entry name" value="RECBCD ENZYME SUBUNIT RECC"/>
    <property type="match status" value="1"/>
</dbReference>
<dbReference type="GO" id="GO:0005524">
    <property type="term" value="F:ATP binding"/>
    <property type="evidence" value="ECO:0007669"/>
    <property type="project" value="UniProtKB-KW"/>
</dbReference>
<organism evidence="12 13">
    <name type="scientific">Butyrivibrio fibrisolvens DSM 3071</name>
    <dbReference type="NCBI Taxonomy" id="1121131"/>
    <lineage>
        <taxon>Bacteria</taxon>
        <taxon>Bacillati</taxon>
        <taxon>Bacillota</taxon>
        <taxon>Clostridia</taxon>
        <taxon>Lachnospirales</taxon>
        <taxon>Lachnospiraceae</taxon>
        <taxon>Butyrivibrio</taxon>
    </lineage>
</organism>
<keyword evidence="9" id="KW-0234">DNA repair</keyword>
<keyword evidence="8" id="KW-0238">DNA-binding</keyword>
<dbReference type="OrthoDB" id="9758506at2"/>
<dbReference type="RefSeq" id="WP_073388520.1">
    <property type="nucleotide sequence ID" value="NZ_FQXK01000023.1"/>
</dbReference>
<evidence type="ECO:0000313" key="12">
    <source>
        <dbReference type="EMBL" id="SHI27819.1"/>
    </source>
</evidence>
<name>A0A1M5ZUV0_BUTFI</name>
<dbReference type="Proteomes" id="UP000184278">
    <property type="component" value="Unassembled WGS sequence"/>
</dbReference>
<dbReference type="GO" id="GO:0004386">
    <property type="term" value="F:helicase activity"/>
    <property type="evidence" value="ECO:0007669"/>
    <property type="project" value="UniProtKB-KW"/>
</dbReference>
<evidence type="ECO:0000313" key="13">
    <source>
        <dbReference type="Proteomes" id="UP000184278"/>
    </source>
</evidence>
<dbReference type="InterPro" id="IPR011604">
    <property type="entry name" value="PDDEXK-like_dom_sf"/>
</dbReference>
<feature type="domain" description="PD-(D/E)XK endonuclease-like" evidence="10">
    <location>
        <begin position="795"/>
        <end position="1144"/>
    </location>
</feature>
<evidence type="ECO:0000256" key="9">
    <source>
        <dbReference type="ARBA" id="ARBA00023204"/>
    </source>
</evidence>
<evidence type="ECO:0000256" key="4">
    <source>
        <dbReference type="ARBA" id="ARBA00022801"/>
    </source>
</evidence>
<dbReference type="InterPro" id="IPR049035">
    <property type="entry name" value="ADDB_N"/>
</dbReference>
<keyword evidence="2" id="KW-0547">Nucleotide-binding</keyword>